<reference evidence="2" key="1">
    <citation type="submission" date="2021-02" db="EMBL/GenBank/DDBJ databases">
        <authorList>
            <person name="Nowell W R."/>
        </authorList>
    </citation>
    <scope>NUCLEOTIDE SEQUENCE</scope>
</reference>
<gene>
    <name evidence="2" type="ORF">SMN809_LOCUS38258</name>
</gene>
<feature type="non-terminal residue" evidence="2">
    <location>
        <position position="80"/>
    </location>
</feature>
<evidence type="ECO:0000313" key="3">
    <source>
        <dbReference type="Proteomes" id="UP000676336"/>
    </source>
</evidence>
<protein>
    <submittedName>
        <fullName evidence="2">Uncharacterized protein</fullName>
    </submittedName>
</protein>
<dbReference type="InterPro" id="IPR035979">
    <property type="entry name" value="RBD_domain_sf"/>
</dbReference>
<proteinExistence type="predicted"/>
<dbReference type="EMBL" id="CAJOBI010099401">
    <property type="protein sequence ID" value="CAF4580681.1"/>
    <property type="molecule type" value="Genomic_DNA"/>
</dbReference>
<dbReference type="SUPFAM" id="SSF54928">
    <property type="entry name" value="RNA-binding domain, RBD"/>
    <property type="match status" value="1"/>
</dbReference>
<sequence length="80" mass="9666">QQQHDFNSNQFQQPYSSMNARGVPQQNQQRSKLREPYLRVKNLSRKYSYRDVKLLFADYKLRLEDIKMINDQNGERTGKE</sequence>
<feature type="region of interest" description="Disordered" evidence="1">
    <location>
        <begin position="1"/>
        <end position="36"/>
    </location>
</feature>
<feature type="non-terminal residue" evidence="2">
    <location>
        <position position="1"/>
    </location>
</feature>
<evidence type="ECO:0000313" key="2">
    <source>
        <dbReference type="EMBL" id="CAF4580681.1"/>
    </source>
</evidence>
<dbReference type="AlphaFoldDB" id="A0A8S2YV17"/>
<accession>A0A8S2YV17</accession>
<dbReference type="GO" id="GO:0003676">
    <property type="term" value="F:nucleic acid binding"/>
    <property type="evidence" value="ECO:0007669"/>
    <property type="project" value="InterPro"/>
</dbReference>
<dbReference type="Proteomes" id="UP000676336">
    <property type="component" value="Unassembled WGS sequence"/>
</dbReference>
<evidence type="ECO:0000256" key="1">
    <source>
        <dbReference type="SAM" id="MobiDB-lite"/>
    </source>
</evidence>
<comment type="caution">
    <text evidence="2">The sequence shown here is derived from an EMBL/GenBank/DDBJ whole genome shotgun (WGS) entry which is preliminary data.</text>
</comment>
<name>A0A8S2YV17_9BILA</name>
<organism evidence="2 3">
    <name type="scientific">Rotaria magnacalcarata</name>
    <dbReference type="NCBI Taxonomy" id="392030"/>
    <lineage>
        <taxon>Eukaryota</taxon>
        <taxon>Metazoa</taxon>
        <taxon>Spiralia</taxon>
        <taxon>Gnathifera</taxon>
        <taxon>Rotifera</taxon>
        <taxon>Eurotatoria</taxon>
        <taxon>Bdelloidea</taxon>
        <taxon>Philodinida</taxon>
        <taxon>Philodinidae</taxon>
        <taxon>Rotaria</taxon>
    </lineage>
</organism>
<feature type="compositionally biased region" description="Polar residues" evidence="1">
    <location>
        <begin position="1"/>
        <end position="30"/>
    </location>
</feature>